<feature type="region of interest" description="Disordered" evidence="4">
    <location>
        <begin position="67"/>
        <end position="181"/>
    </location>
</feature>
<dbReference type="PANTHER" id="PTHR41237:SF1">
    <property type="entry name" value="SMALL RIBOSOMAL SUBUNIT PROTEIN BS21M"/>
    <property type="match status" value="1"/>
</dbReference>
<organism evidence="5 6">
    <name type="scientific">Myriangium duriaei CBS 260.36</name>
    <dbReference type="NCBI Taxonomy" id="1168546"/>
    <lineage>
        <taxon>Eukaryota</taxon>
        <taxon>Fungi</taxon>
        <taxon>Dikarya</taxon>
        <taxon>Ascomycota</taxon>
        <taxon>Pezizomycotina</taxon>
        <taxon>Dothideomycetes</taxon>
        <taxon>Dothideomycetidae</taxon>
        <taxon>Myriangiales</taxon>
        <taxon>Myriangiaceae</taxon>
        <taxon>Myriangium</taxon>
    </lineage>
</organism>
<dbReference type="GO" id="GO:0003735">
    <property type="term" value="F:structural constituent of ribosome"/>
    <property type="evidence" value="ECO:0007669"/>
    <property type="project" value="InterPro"/>
</dbReference>
<dbReference type="EMBL" id="ML996088">
    <property type="protein sequence ID" value="KAF2150946.1"/>
    <property type="molecule type" value="Genomic_DNA"/>
</dbReference>
<dbReference type="Proteomes" id="UP000799439">
    <property type="component" value="Unassembled WGS sequence"/>
</dbReference>
<reference evidence="5" key="1">
    <citation type="journal article" date="2020" name="Stud. Mycol.">
        <title>101 Dothideomycetes genomes: a test case for predicting lifestyles and emergence of pathogens.</title>
        <authorList>
            <person name="Haridas S."/>
            <person name="Albert R."/>
            <person name="Binder M."/>
            <person name="Bloem J."/>
            <person name="Labutti K."/>
            <person name="Salamov A."/>
            <person name="Andreopoulos B."/>
            <person name="Baker S."/>
            <person name="Barry K."/>
            <person name="Bills G."/>
            <person name="Bluhm B."/>
            <person name="Cannon C."/>
            <person name="Castanera R."/>
            <person name="Culley D."/>
            <person name="Daum C."/>
            <person name="Ezra D."/>
            <person name="Gonzalez J."/>
            <person name="Henrissat B."/>
            <person name="Kuo A."/>
            <person name="Liang C."/>
            <person name="Lipzen A."/>
            <person name="Lutzoni F."/>
            <person name="Magnuson J."/>
            <person name="Mondo S."/>
            <person name="Nolan M."/>
            <person name="Ohm R."/>
            <person name="Pangilinan J."/>
            <person name="Park H.-J."/>
            <person name="Ramirez L."/>
            <person name="Alfaro M."/>
            <person name="Sun H."/>
            <person name="Tritt A."/>
            <person name="Yoshinaga Y."/>
            <person name="Zwiers L.-H."/>
            <person name="Turgeon B."/>
            <person name="Goodwin S."/>
            <person name="Spatafora J."/>
            <person name="Crous P."/>
            <person name="Grigoriev I."/>
        </authorList>
    </citation>
    <scope>NUCLEOTIDE SEQUENCE</scope>
    <source>
        <strain evidence="5">CBS 260.36</strain>
    </source>
</reference>
<sequence length="273" mass="30346">MEVRLAVGRALRYQSSSSIPCVARTARTRIAPRSTSSLFARRPFSSSSSRWQDSNTDANKHLNAALDLKTGTPGSSRQGSSHFASPRAQQERQAERSRPSRLGLPSSRRQDSMDDLLNDFASLGASSSQSRSSQGTGTLSSIRPERKGDHLAMGSLLDPASSSISSKLDPRGNTNKVLRSQSLPLPLPVRLGPSLGRTVKVNPSRNIDVGRAFRQLEILCRKNQVRNDAARQKFHERPGLKRKRVRSERWRRTFKEGFKGMIALVKKMKKQGW</sequence>
<keyword evidence="3" id="KW-0687">Ribonucleoprotein</keyword>
<feature type="compositionally biased region" description="Polar residues" evidence="4">
    <location>
        <begin position="172"/>
        <end position="181"/>
    </location>
</feature>
<dbReference type="Pfam" id="PF01165">
    <property type="entry name" value="Ribosomal_S21"/>
    <property type="match status" value="1"/>
</dbReference>
<dbReference type="GO" id="GO:0005763">
    <property type="term" value="C:mitochondrial small ribosomal subunit"/>
    <property type="evidence" value="ECO:0007669"/>
    <property type="project" value="TreeGrafter"/>
</dbReference>
<keyword evidence="2" id="KW-0689">Ribosomal protein</keyword>
<dbReference type="AlphaFoldDB" id="A0A9P4IWJ3"/>
<dbReference type="InterPro" id="IPR001911">
    <property type="entry name" value="Ribosomal_bS21"/>
</dbReference>
<gene>
    <name evidence="5" type="ORF">K461DRAFT_279728</name>
</gene>
<comment type="caution">
    <text evidence="5">The sequence shown here is derived from an EMBL/GenBank/DDBJ whole genome shotgun (WGS) entry which is preliminary data.</text>
</comment>
<evidence type="ECO:0000256" key="1">
    <source>
        <dbReference type="ARBA" id="ARBA00006640"/>
    </source>
</evidence>
<dbReference type="OrthoDB" id="2501249at2759"/>
<evidence type="ECO:0000256" key="2">
    <source>
        <dbReference type="ARBA" id="ARBA00022980"/>
    </source>
</evidence>
<evidence type="ECO:0000313" key="6">
    <source>
        <dbReference type="Proteomes" id="UP000799439"/>
    </source>
</evidence>
<protein>
    <recommendedName>
        <fullName evidence="7">Ribosomal protein S21</fullName>
    </recommendedName>
</protein>
<dbReference type="InterPro" id="IPR052837">
    <property type="entry name" value="Mitoribosomal_bS21"/>
</dbReference>
<accession>A0A9P4IWJ3</accession>
<feature type="compositionally biased region" description="Low complexity" evidence="4">
    <location>
        <begin position="121"/>
        <end position="141"/>
    </location>
</feature>
<keyword evidence="6" id="KW-1185">Reference proteome</keyword>
<name>A0A9P4IWJ3_9PEZI</name>
<proteinExistence type="inferred from homology"/>
<feature type="compositionally biased region" description="Basic and acidic residues" evidence="4">
    <location>
        <begin position="89"/>
        <end position="98"/>
    </location>
</feature>
<dbReference type="PANTHER" id="PTHR41237">
    <property type="entry name" value="37S RIBOSOMAL PROTEIN MRP21, MITOCHONDRIAL"/>
    <property type="match status" value="1"/>
</dbReference>
<evidence type="ECO:0000256" key="3">
    <source>
        <dbReference type="ARBA" id="ARBA00023274"/>
    </source>
</evidence>
<feature type="compositionally biased region" description="Polar residues" evidence="4">
    <location>
        <begin position="72"/>
        <end position="83"/>
    </location>
</feature>
<comment type="similarity">
    <text evidence="1">Belongs to the bacterial ribosomal protein bS21 family.</text>
</comment>
<evidence type="ECO:0000256" key="4">
    <source>
        <dbReference type="SAM" id="MobiDB-lite"/>
    </source>
</evidence>
<evidence type="ECO:0008006" key="7">
    <source>
        <dbReference type="Google" id="ProtNLM"/>
    </source>
</evidence>
<dbReference type="GO" id="GO:0070124">
    <property type="term" value="P:mitochondrial translational initiation"/>
    <property type="evidence" value="ECO:0007669"/>
    <property type="project" value="TreeGrafter"/>
</dbReference>
<evidence type="ECO:0000313" key="5">
    <source>
        <dbReference type="EMBL" id="KAF2150946.1"/>
    </source>
</evidence>